<dbReference type="AlphaFoldDB" id="A0A560FP61"/>
<evidence type="ECO:0000256" key="1">
    <source>
        <dbReference type="SAM" id="Phobius"/>
    </source>
</evidence>
<proteinExistence type="predicted"/>
<dbReference type="Proteomes" id="UP000319859">
    <property type="component" value="Unassembled WGS sequence"/>
</dbReference>
<keyword evidence="1" id="KW-0472">Membrane</keyword>
<keyword evidence="1" id="KW-1133">Transmembrane helix</keyword>
<feature type="transmembrane region" description="Helical" evidence="1">
    <location>
        <begin position="12"/>
        <end position="38"/>
    </location>
</feature>
<evidence type="ECO:0000313" key="2">
    <source>
        <dbReference type="EMBL" id="TWB23416.1"/>
    </source>
</evidence>
<sequence length="463" mass="51438">MTRVFRWLTIAHRYLGLVLSIPMLAWVLSGMVMIYVGYPALREDVRLGHLTPLDWDRCCTVADGALADDAVVDRAQVEMLGDRPILRLRAGAIDLASGQRITAVGEDDARLVASSYGTVAAMEMIAYDQWTVAGGFNRDRPLYRVTLAGPDGRQVYVSGTTGKVVQATNRRQRFWNWLGAVPHWIYFADLRRDAALWSQTVVWTSLTGGVLTLTGMIIGIRQFRRRASGRWSPYRGWTYWHHVPGVIFGLFALTWVVSGMLSMNPWGALEGGDATAERAQLRGLHLTGTQLRQALRDLAATRPGGAVSFSAAPFDGALAFIAFAGDGSRTRLDAVGAPTTPAVMDRAAVLLGGGDLQRLDKEDDYYFPHHGEIAPLPAYRLIQPDGRRFYVDPLSGELLGSVDAADRGYRWLYQAPHRLDFTPWLRARPVRDLVMLPLLAGVALSFATGLYLTVRWVRRRWRA</sequence>
<dbReference type="EMBL" id="VITN01000002">
    <property type="protein sequence ID" value="TWB23416.1"/>
    <property type="molecule type" value="Genomic_DNA"/>
</dbReference>
<comment type="caution">
    <text evidence="2">The sequence shown here is derived from an EMBL/GenBank/DDBJ whole genome shotgun (WGS) entry which is preliminary data.</text>
</comment>
<accession>A0A560FP61</accession>
<evidence type="ECO:0000313" key="3">
    <source>
        <dbReference type="Proteomes" id="UP000319859"/>
    </source>
</evidence>
<keyword evidence="1 2" id="KW-0812">Transmembrane</keyword>
<gene>
    <name evidence="2" type="ORF">FBZ89_102170</name>
</gene>
<feature type="transmembrane region" description="Helical" evidence="1">
    <location>
        <begin position="239"/>
        <end position="257"/>
    </location>
</feature>
<name>A0A560FP61_9PROT</name>
<feature type="transmembrane region" description="Helical" evidence="1">
    <location>
        <begin position="196"/>
        <end position="218"/>
    </location>
</feature>
<reference evidence="2 3" key="1">
    <citation type="submission" date="2019-06" db="EMBL/GenBank/DDBJ databases">
        <title>Genomic Encyclopedia of Type Strains, Phase IV (KMG-V): Genome sequencing to study the core and pangenomes of soil and plant-associated prokaryotes.</title>
        <authorList>
            <person name="Whitman W."/>
        </authorList>
    </citation>
    <scope>NUCLEOTIDE SEQUENCE [LARGE SCALE GENOMIC DNA]</scope>
    <source>
        <strain evidence="2 3">BR 11880</strain>
    </source>
</reference>
<dbReference type="InterPro" id="IPR005625">
    <property type="entry name" value="PepSY-ass_TM"/>
</dbReference>
<protein>
    <submittedName>
        <fullName evidence="2">PepSY-associated transmembrane protein</fullName>
    </submittedName>
</protein>
<feature type="transmembrane region" description="Helical" evidence="1">
    <location>
        <begin position="433"/>
        <end position="454"/>
    </location>
</feature>
<dbReference type="RefSeq" id="WP_186457173.1">
    <property type="nucleotide sequence ID" value="NZ_VITN01000002.1"/>
</dbReference>
<dbReference type="PANTHER" id="PTHR34219">
    <property type="entry name" value="IRON-REGULATED INNER MEMBRANE PROTEIN-RELATED"/>
    <property type="match status" value="1"/>
</dbReference>
<dbReference type="PANTHER" id="PTHR34219:SF6">
    <property type="entry name" value="BLR3280 PROTEIN"/>
    <property type="match status" value="1"/>
</dbReference>
<organism evidence="2 3">
    <name type="scientific">Nitrospirillum amazonense</name>
    <dbReference type="NCBI Taxonomy" id="28077"/>
    <lineage>
        <taxon>Bacteria</taxon>
        <taxon>Pseudomonadati</taxon>
        <taxon>Pseudomonadota</taxon>
        <taxon>Alphaproteobacteria</taxon>
        <taxon>Rhodospirillales</taxon>
        <taxon>Azospirillaceae</taxon>
        <taxon>Nitrospirillum</taxon>
    </lineage>
</organism>